<evidence type="ECO:0000313" key="4">
    <source>
        <dbReference type="Proteomes" id="UP000057158"/>
    </source>
</evidence>
<feature type="region of interest" description="Disordered" evidence="1">
    <location>
        <begin position="157"/>
        <end position="181"/>
    </location>
</feature>
<evidence type="ECO:0000256" key="2">
    <source>
        <dbReference type="SAM" id="Phobius"/>
    </source>
</evidence>
<keyword evidence="2" id="KW-1133">Transmembrane helix</keyword>
<dbReference type="RefSeq" id="WP_198300328.1">
    <property type="nucleotide sequence ID" value="NZ_CP010802.1"/>
</dbReference>
<dbReference type="Proteomes" id="UP000057158">
    <property type="component" value="Chromosome"/>
</dbReference>
<feature type="transmembrane region" description="Helical" evidence="2">
    <location>
        <begin position="119"/>
        <end position="139"/>
    </location>
</feature>
<feature type="transmembrane region" description="Helical" evidence="2">
    <location>
        <begin position="87"/>
        <end position="107"/>
    </location>
</feature>
<keyword evidence="2" id="KW-0812">Transmembrane</keyword>
<gene>
    <name evidence="3" type="ORF">DSOUD_3318</name>
</gene>
<reference evidence="3 4" key="1">
    <citation type="submission" date="2015-07" db="EMBL/GenBank/DDBJ databases">
        <title>Isolation and Genomic Characterization of a Novel Halophilic Metal-Reducing Deltaproteobacterium from the Deep Subsurface.</title>
        <authorList>
            <person name="Badalamenti J.P."/>
            <person name="Summers Z.M."/>
            <person name="Gralnick J.A."/>
            <person name="Bond D.R."/>
        </authorList>
    </citation>
    <scope>NUCLEOTIDE SEQUENCE [LARGE SCALE GENOMIC DNA]</scope>
    <source>
        <strain evidence="3 4">WTL</strain>
    </source>
</reference>
<feature type="transmembrane region" description="Helical" evidence="2">
    <location>
        <begin position="12"/>
        <end position="33"/>
    </location>
</feature>
<dbReference type="PATRIC" id="fig|1603606.3.peg.3568"/>
<accession>A0A0M4D5D0</accession>
<dbReference type="KEGG" id="des:DSOUD_3318"/>
<keyword evidence="2" id="KW-0472">Membrane</keyword>
<feature type="transmembrane region" description="Helical" evidence="2">
    <location>
        <begin position="45"/>
        <end position="66"/>
    </location>
</feature>
<dbReference type="STRING" id="1603606.DSOUD_3318"/>
<protein>
    <submittedName>
        <fullName evidence="3">Uncharacterized protein</fullName>
    </submittedName>
</protein>
<organism evidence="3 4">
    <name type="scientific">Desulfuromonas soudanensis</name>
    <dbReference type="NCBI Taxonomy" id="1603606"/>
    <lineage>
        <taxon>Bacteria</taxon>
        <taxon>Pseudomonadati</taxon>
        <taxon>Thermodesulfobacteriota</taxon>
        <taxon>Desulfuromonadia</taxon>
        <taxon>Desulfuromonadales</taxon>
        <taxon>Desulfuromonadaceae</taxon>
        <taxon>Desulfuromonas</taxon>
    </lineage>
</organism>
<evidence type="ECO:0000313" key="3">
    <source>
        <dbReference type="EMBL" id="ALC18038.1"/>
    </source>
</evidence>
<name>A0A0M4D5D0_9BACT</name>
<proteinExistence type="predicted"/>
<sequence length="181" mass="19755">MQHKIKSWMGGIFAAAFLLMALGLIALAGYQFYHGLAQSKEMISVFVQSINTVIISLAIFELGIGISKEYIGREHEQNTYALVRRTIVRFVGTVCIALVLEGLIMIIKYSQLDLAGNLYYPVGILCSASVLLIGMGLFLHLSRPDCETVPAAVREGSRELNPRGPSVPRLSGRSAGNARRS</sequence>
<evidence type="ECO:0000256" key="1">
    <source>
        <dbReference type="SAM" id="MobiDB-lite"/>
    </source>
</evidence>
<keyword evidence="4" id="KW-1185">Reference proteome</keyword>
<dbReference type="EMBL" id="CP010802">
    <property type="protein sequence ID" value="ALC18038.1"/>
    <property type="molecule type" value="Genomic_DNA"/>
</dbReference>
<dbReference type="AlphaFoldDB" id="A0A0M4D5D0"/>